<dbReference type="InterPro" id="IPR002502">
    <property type="entry name" value="Amidase_domain"/>
</dbReference>
<dbReference type="Proteomes" id="UP000216052">
    <property type="component" value="Chromosome"/>
</dbReference>
<sequence length="180" mass="20220">MKKVTLEQLKQLAIYSKDDLRMKAHLVNRDITLYLHWSAGHYGQFFYNYHINVDQDGSVYVSSDDLSELKTHTWRRNFGAIGIALACCYNADISDFGPEPPTKEQIEAIAQIVAVLCEALDLTIDIDHVMTHAEAADLDDYGPATTCECWDLWFLPGTEKGEGSNLIRRKACSYLQNGAG</sequence>
<dbReference type="RefSeq" id="WP_093794033.1">
    <property type="nucleotide sequence ID" value="NZ_CP155571.1"/>
</dbReference>
<dbReference type="EMBL" id="CP155571">
    <property type="protein sequence ID" value="XFO74833.1"/>
    <property type="molecule type" value="Genomic_DNA"/>
</dbReference>
<accession>A0ABZ3J9U4</accession>
<dbReference type="SUPFAM" id="SSF55846">
    <property type="entry name" value="N-acetylmuramoyl-L-alanine amidase-like"/>
    <property type="match status" value="1"/>
</dbReference>
<name>A0ABZ3J9U4_SPOA4</name>
<reference evidence="2" key="1">
    <citation type="submission" date="2024-05" db="EMBL/GenBank/DDBJ databases">
        <title>Isolation and characterization of Sporomusa carbonis sp. nov., a carboxydotrophic hydrogenogen in the genus of Sporomusa isolated from a charcoal burning pile.</title>
        <authorList>
            <person name="Boeer T."/>
            <person name="Rosenbaum F."/>
            <person name="Eysell L."/>
            <person name="Mueller V."/>
            <person name="Daniel R."/>
            <person name="Poehlein A."/>
        </authorList>
    </citation>
    <scope>NUCLEOTIDE SEQUENCE [LARGE SCALE GENOMIC DNA]</scope>
    <source>
        <strain evidence="2">DSM 3132</strain>
    </source>
</reference>
<keyword evidence="3" id="KW-1185">Reference proteome</keyword>
<evidence type="ECO:0000259" key="1">
    <source>
        <dbReference type="Pfam" id="PF01510"/>
    </source>
</evidence>
<evidence type="ECO:0000313" key="3">
    <source>
        <dbReference type="Proteomes" id="UP000216052"/>
    </source>
</evidence>
<dbReference type="Pfam" id="PF01510">
    <property type="entry name" value="Amidase_2"/>
    <property type="match status" value="1"/>
</dbReference>
<evidence type="ECO:0000313" key="2">
    <source>
        <dbReference type="EMBL" id="XFO74833.1"/>
    </source>
</evidence>
<feature type="domain" description="N-acetylmuramoyl-L-alanine amidase" evidence="1">
    <location>
        <begin position="48"/>
        <end position="136"/>
    </location>
</feature>
<protein>
    <recommendedName>
        <fullName evidence="1">N-acetylmuramoyl-L-alanine amidase domain-containing protein</fullName>
    </recommendedName>
</protein>
<dbReference type="InterPro" id="IPR036505">
    <property type="entry name" value="Amidase/PGRP_sf"/>
</dbReference>
<gene>
    <name evidence="2" type="ORF">SPACI_049440</name>
</gene>
<proteinExistence type="predicted"/>
<organism evidence="2 3">
    <name type="scientific">Sporomusa acidovorans (strain ATCC 49682 / DSM 3132 / Mol)</name>
    <dbReference type="NCBI Taxonomy" id="1123286"/>
    <lineage>
        <taxon>Bacteria</taxon>
        <taxon>Bacillati</taxon>
        <taxon>Bacillota</taxon>
        <taxon>Negativicutes</taxon>
        <taxon>Selenomonadales</taxon>
        <taxon>Sporomusaceae</taxon>
        <taxon>Sporomusa</taxon>
    </lineage>
</organism>
<dbReference type="Gene3D" id="3.40.80.10">
    <property type="entry name" value="Peptidoglycan recognition protein-like"/>
    <property type="match status" value="1"/>
</dbReference>